<name>A0AC61MT29_9FIRM</name>
<evidence type="ECO:0000313" key="1">
    <source>
        <dbReference type="EMBL" id="QQK08503.1"/>
    </source>
</evidence>
<dbReference type="EMBL" id="CP066744">
    <property type="protein sequence ID" value="QQK08503.1"/>
    <property type="molecule type" value="Genomic_DNA"/>
</dbReference>
<accession>A0AC61MT29</accession>
<proteinExistence type="predicted"/>
<reference evidence="1 2" key="1">
    <citation type="journal article" date="2022" name="Int. J. Syst. Evol. Microbiol.">
        <title>Miniphocaeibacter halophilus sp. nov., an ammonium-tolerant acetate-producing bacterium isolated from a biogas system.</title>
        <authorList>
            <person name="Schnurer A."/>
            <person name="Singh A."/>
            <person name="Bi S."/>
            <person name="Qiao W."/>
            <person name="Westerholm M."/>
        </authorList>
    </citation>
    <scope>NUCLEOTIDE SEQUENCE [LARGE SCALE GENOMIC DNA]</scope>
    <source>
        <strain evidence="1 2">AMB_01</strain>
    </source>
</reference>
<sequence>MNIIISNSSNLPIYEQITQQIKTQILKGELKEGDALPSMRALAKDLKVSVITTKRAYNDLEQEGFIETIVGKGSYVASKNLELVREEKLKLIEEKFEEIIEIATISKISLKELKEILEILYKGD</sequence>
<keyword evidence="2" id="KW-1185">Reference proteome</keyword>
<gene>
    <name evidence="1" type="ORF">JFY71_02905</name>
</gene>
<protein>
    <submittedName>
        <fullName evidence="1">GntR family transcriptional regulator</fullName>
    </submittedName>
</protein>
<evidence type="ECO:0000313" key="2">
    <source>
        <dbReference type="Proteomes" id="UP000595814"/>
    </source>
</evidence>
<organism evidence="1 2">
    <name type="scientific">Miniphocaeibacter halophilus</name>
    <dbReference type="NCBI Taxonomy" id="2931922"/>
    <lineage>
        <taxon>Bacteria</taxon>
        <taxon>Bacillati</taxon>
        <taxon>Bacillota</taxon>
        <taxon>Tissierellia</taxon>
        <taxon>Tissierellales</taxon>
        <taxon>Peptoniphilaceae</taxon>
        <taxon>Miniphocaeibacter</taxon>
    </lineage>
</organism>
<dbReference type="Proteomes" id="UP000595814">
    <property type="component" value="Chromosome"/>
</dbReference>